<feature type="region of interest" description="Disordered" evidence="1">
    <location>
        <begin position="97"/>
        <end position="116"/>
    </location>
</feature>
<feature type="compositionally biased region" description="Acidic residues" evidence="1">
    <location>
        <begin position="549"/>
        <end position="572"/>
    </location>
</feature>
<evidence type="ECO:0000256" key="1">
    <source>
        <dbReference type="SAM" id="MobiDB-lite"/>
    </source>
</evidence>
<evidence type="ECO:0000313" key="2">
    <source>
        <dbReference type="EMBL" id="KAG9319319.1"/>
    </source>
</evidence>
<name>A0A9P7ZYV0_MORAP</name>
<feature type="region of interest" description="Disordered" evidence="1">
    <location>
        <begin position="475"/>
        <end position="579"/>
    </location>
</feature>
<sequence length="1066" mass="115922">MGTGLARNRATIVGLPFSTSAPSPTLFSSLLTEYLAATGAPFALFANSVQVFSTLQQTPQVGPPAAVHPNQAYVDLCLRARGIPRWRNAYAQLRAASPSTSSGSASTSTSSGSGSSGQAVIAGAAASRKPNLVCLQNNLAGSGLQQNQANQVKERMQQSVVMVNLIVQRLYFATALLVTALTNGDPRLARSVHVDKKSSESYLKAITGSPGFVYLLARRLYQGNSEIPRGQEASDAAFAAYHAFRLFQFLGVDADPNSSVIQKFFALNAKEKRYKDLPKAKFTPSLITLTEDGLCRLLYGNTASENIIKVVMKPHEAEVKKLLTSASRRNTSESYLQHMTTTSMSSRHRALLGALLVLCIGSLLTLSLHSFSDDSSSTDWVVARRPGFSNPSSSSSSAPPSSSSDKIGTGAKGTDRENNSDLDTTGFNYATMSIDSLKRLLQGTILDTHEDLMDPTRSIRPRGSAATSKLVLKPHELHPAHEADKGDGVDADGDDGVEDQDQEQDEGEYEGEQIVEGPTVGGDSADSRGREQGEDKIDSKNALEKEDGSSDDNDPADLGEVEESNKDEDEDEGKFTEKDQTIEYTADNLHMDTSLADFDVNKVLSSSSSYLVFIPSGETIEAQFYSLLTSLWIAKHSNRTLIIPPPMMSPPSLSHLYPVFAGPMGRKRQRWSTLFDLRAISNVQQTVLIDNTRPVLQTPFTLEMALEEEYPTSNEQAIPHSPTQGPEGSAAATLAGTVVPVKIKCHGPPTAGSWKALDFAGRHFLNRYNLMADFEILSDPYWNLRPEAIQRYWRAAPQTGAQDGKESTNYEDDRHKKLICISGAELVGTENSVMEEIIWQEIGLQIPFSNGVKQQGRQNVVQMLRALEREDRRNGYIGVHIDKLPSKEFCSRGRPHGSLLETEKKGGSLQSLGATSTLSINDVGPNTDVQAAAPGMTATQAAVITPSQCLWTVDLIAKRIAMLQQTEGDTPRPVIVTTTEMDPELLAKIDQQPRWLRIGSEDEGTGLFDVADDELGGYGQEVTRAFVMANSAIFVGSRASALSVHAAFRIKNEGRIKQVPPRWELY</sequence>
<organism evidence="2 3">
    <name type="scientific">Mortierella alpina</name>
    <name type="common">Oleaginous fungus</name>
    <name type="synonym">Mortierella renispora</name>
    <dbReference type="NCBI Taxonomy" id="64518"/>
    <lineage>
        <taxon>Eukaryota</taxon>
        <taxon>Fungi</taxon>
        <taxon>Fungi incertae sedis</taxon>
        <taxon>Mucoromycota</taxon>
        <taxon>Mortierellomycotina</taxon>
        <taxon>Mortierellomycetes</taxon>
        <taxon>Mortierellales</taxon>
        <taxon>Mortierellaceae</taxon>
        <taxon>Mortierella</taxon>
    </lineage>
</organism>
<gene>
    <name evidence="2" type="ORF">KVV02_004696</name>
</gene>
<comment type="caution">
    <text evidence="2">The sequence shown here is derived from an EMBL/GenBank/DDBJ whole genome shotgun (WGS) entry which is preliminary data.</text>
</comment>
<accession>A0A9P7ZYV0</accession>
<dbReference type="Proteomes" id="UP000717515">
    <property type="component" value="Unassembled WGS sequence"/>
</dbReference>
<proteinExistence type="predicted"/>
<feature type="compositionally biased region" description="Low complexity" evidence="1">
    <location>
        <begin position="389"/>
        <end position="404"/>
    </location>
</feature>
<reference evidence="2" key="1">
    <citation type="submission" date="2021-07" db="EMBL/GenBank/DDBJ databases">
        <title>Draft genome of Mortierella alpina, strain LL118, isolated from an aspen leaf litter sample.</title>
        <authorList>
            <person name="Yang S."/>
            <person name="Vinatzer B.A."/>
        </authorList>
    </citation>
    <scope>NUCLEOTIDE SEQUENCE</scope>
    <source>
        <strain evidence="2">LL118</strain>
    </source>
</reference>
<feature type="compositionally biased region" description="Acidic residues" evidence="1">
    <location>
        <begin position="489"/>
        <end position="513"/>
    </location>
</feature>
<protein>
    <submittedName>
        <fullName evidence="2">Uncharacterized protein</fullName>
    </submittedName>
</protein>
<feature type="compositionally biased region" description="Basic and acidic residues" evidence="1">
    <location>
        <begin position="475"/>
        <end position="488"/>
    </location>
</feature>
<feature type="region of interest" description="Disordered" evidence="1">
    <location>
        <begin position="388"/>
        <end position="422"/>
    </location>
</feature>
<dbReference type="EMBL" id="JAIFTL010000496">
    <property type="protein sequence ID" value="KAG9319319.1"/>
    <property type="molecule type" value="Genomic_DNA"/>
</dbReference>
<evidence type="ECO:0000313" key="3">
    <source>
        <dbReference type="Proteomes" id="UP000717515"/>
    </source>
</evidence>
<dbReference type="AlphaFoldDB" id="A0A9P7ZYV0"/>
<feature type="compositionally biased region" description="Basic and acidic residues" evidence="1">
    <location>
        <begin position="525"/>
        <end position="548"/>
    </location>
</feature>